<dbReference type="GO" id="GO:0043023">
    <property type="term" value="F:ribosomal large subunit binding"/>
    <property type="evidence" value="ECO:0007669"/>
    <property type="project" value="TreeGrafter"/>
</dbReference>
<keyword evidence="2" id="KW-0678">Repressor</keyword>
<keyword evidence="2" id="KW-0963">Cytoplasm</keyword>
<dbReference type="Pfam" id="PF02410">
    <property type="entry name" value="RsfS"/>
    <property type="match status" value="1"/>
</dbReference>
<evidence type="ECO:0000256" key="2">
    <source>
        <dbReference type="HAMAP-Rule" id="MF_01477"/>
    </source>
</evidence>
<dbReference type="GO" id="GO:0017148">
    <property type="term" value="P:negative regulation of translation"/>
    <property type="evidence" value="ECO:0007669"/>
    <property type="project" value="UniProtKB-UniRule"/>
</dbReference>
<gene>
    <name evidence="2 3" type="primary">rsfS</name>
    <name evidence="3" type="ORF">FVE67_05105</name>
</gene>
<protein>
    <recommendedName>
        <fullName evidence="2">Ribosomal silencing factor RsfS</fullName>
    </recommendedName>
</protein>
<accession>A0A6H1WSW2</accession>
<comment type="subcellular location">
    <subcellularLocation>
        <location evidence="2">Cytoplasm</location>
    </subcellularLocation>
</comment>
<dbReference type="PANTHER" id="PTHR21043">
    <property type="entry name" value="IOJAP SUPERFAMILY ORTHOLOG"/>
    <property type="match status" value="1"/>
</dbReference>
<dbReference type="GO" id="GO:0005737">
    <property type="term" value="C:cytoplasm"/>
    <property type="evidence" value="ECO:0007669"/>
    <property type="project" value="UniProtKB-SubCell"/>
</dbReference>
<dbReference type="InterPro" id="IPR004394">
    <property type="entry name" value="Iojap/RsfS/C7orf30"/>
</dbReference>
<dbReference type="HAMAP" id="MF_01477">
    <property type="entry name" value="Iojap_RsfS"/>
    <property type="match status" value="1"/>
</dbReference>
<name>A0A6H1WSW2_9BACT</name>
<dbReference type="RefSeq" id="WP_168719564.1">
    <property type="nucleotide sequence ID" value="NZ_CP042909.1"/>
</dbReference>
<sequence length="122" mass="13622">MPLDSLELARRLARFLSAKKAEDLVILDVRGRASYTDFILIASARSARHVQGLAEFLEAEAAREGLHPLGVEGLPQGHWVVLDYEDAVVHIFYEPVRRVYDLEGLWADAPRIELPEEEDGGG</sequence>
<keyword evidence="2" id="KW-0810">Translation regulation</keyword>
<dbReference type="EMBL" id="CP042909">
    <property type="protein sequence ID" value="QJA06216.1"/>
    <property type="molecule type" value="Genomic_DNA"/>
</dbReference>
<evidence type="ECO:0000313" key="3">
    <source>
        <dbReference type="EMBL" id="QJA06216.1"/>
    </source>
</evidence>
<dbReference type="GO" id="GO:0042256">
    <property type="term" value="P:cytosolic ribosome assembly"/>
    <property type="evidence" value="ECO:0007669"/>
    <property type="project" value="UniProtKB-UniRule"/>
</dbReference>
<comment type="similarity">
    <text evidence="1 2">Belongs to the Iojap/RsfS family.</text>
</comment>
<dbReference type="Gene3D" id="3.30.460.10">
    <property type="entry name" value="Beta Polymerase, domain 2"/>
    <property type="match status" value="1"/>
</dbReference>
<keyword evidence="4" id="KW-1185">Reference proteome</keyword>
<evidence type="ECO:0000313" key="4">
    <source>
        <dbReference type="Proteomes" id="UP000501253"/>
    </source>
</evidence>
<evidence type="ECO:0000256" key="1">
    <source>
        <dbReference type="ARBA" id="ARBA00010574"/>
    </source>
</evidence>
<reference evidence="3 4" key="1">
    <citation type="submission" date="2019-08" db="EMBL/GenBank/DDBJ databases">
        <title>Complete genome sequence of Thermosulfurimonas marina SU872T, an anaerobic thermophilic chemolithoautotrophic bacterium isolated from a shallow marine hydrothermal vent.</title>
        <authorList>
            <person name="Allioux M."/>
            <person name="Jebbar M."/>
            <person name="Slobodkina G."/>
            <person name="Slobodkin A."/>
            <person name="Moalic Y."/>
            <person name="Frolova A."/>
            <person name="Shao Z."/>
            <person name="Alain K."/>
        </authorList>
    </citation>
    <scope>NUCLEOTIDE SEQUENCE [LARGE SCALE GENOMIC DNA]</scope>
    <source>
        <strain evidence="3 4">SU872</strain>
    </source>
</reference>
<dbReference type="Proteomes" id="UP000501253">
    <property type="component" value="Chromosome"/>
</dbReference>
<proteinExistence type="inferred from homology"/>
<dbReference type="AlphaFoldDB" id="A0A6H1WSW2"/>
<dbReference type="GO" id="GO:0090071">
    <property type="term" value="P:negative regulation of ribosome biogenesis"/>
    <property type="evidence" value="ECO:0007669"/>
    <property type="project" value="UniProtKB-UniRule"/>
</dbReference>
<organism evidence="3 4">
    <name type="scientific">Thermosulfurimonas marina</name>
    <dbReference type="NCBI Taxonomy" id="2047767"/>
    <lineage>
        <taxon>Bacteria</taxon>
        <taxon>Pseudomonadati</taxon>
        <taxon>Thermodesulfobacteriota</taxon>
        <taxon>Thermodesulfobacteria</taxon>
        <taxon>Thermodesulfobacteriales</taxon>
        <taxon>Thermodesulfobacteriaceae</taxon>
        <taxon>Thermosulfurimonas</taxon>
    </lineage>
</organism>
<dbReference type="NCBIfam" id="TIGR00090">
    <property type="entry name" value="rsfS_iojap_ybeB"/>
    <property type="match status" value="1"/>
</dbReference>
<dbReference type="InterPro" id="IPR043519">
    <property type="entry name" value="NT_sf"/>
</dbReference>
<dbReference type="SUPFAM" id="SSF81301">
    <property type="entry name" value="Nucleotidyltransferase"/>
    <property type="match status" value="1"/>
</dbReference>
<comment type="function">
    <text evidence="2">Functions as a ribosomal silencing factor. Interacts with ribosomal protein uL14 (rplN), blocking formation of intersubunit bridge B8. Prevents association of the 30S and 50S ribosomal subunits and the formation of functional ribosomes, thus repressing translation.</text>
</comment>
<comment type="subunit">
    <text evidence="2">Interacts with ribosomal protein uL14 (rplN).</text>
</comment>
<dbReference type="KEGG" id="tmai:FVE67_05105"/>
<dbReference type="PANTHER" id="PTHR21043:SF0">
    <property type="entry name" value="MITOCHONDRIAL ASSEMBLY OF RIBOSOMAL LARGE SUBUNIT PROTEIN 1"/>
    <property type="match status" value="1"/>
</dbReference>